<dbReference type="GO" id="GO:0000160">
    <property type="term" value="P:phosphorelay signal transduction system"/>
    <property type="evidence" value="ECO:0007669"/>
    <property type="project" value="InterPro"/>
</dbReference>
<evidence type="ECO:0000313" key="11">
    <source>
        <dbReference type="EMBL" id="MBD8064765.1"/>
    </source>
</evidence>
<dbReference type="SUPFAM" id="SSF55785">
    <property type="entry name" value="PYP-like sensor domain (PAS domain)"/>
    <property type="match status" value="1"/>
</dbReference>
<keyword evidence="5" id="KW-0808">Transferase</keyword>
<feature type="modified residue" description="4-aspartylphosphate" evidence="9">
    <location>
        <position position="60"/>
    </location>
</feature>
<dbReference type="EMBL" id="JACYFU010000001">
    <property type="protein sequence ID" value="MBD8064765.1"/>
    <property type="molecule type" value="Genomic_DNA"/>
</dbReference>
<dbReference type="EC" id="2.7.13.3" evidence="2"/>
<dbReference type="InterPro" id="IPR000014">
    <property type="entry name" value="PAS"/>
</dbReference>
<sequence length="459" mass="51176">MNQLAQPISILHLEDSDLDSDLITTNLELSGLMFRTDRVWTRADFQDRLEQSRFDLILADYRLPAFDGLSALEIARELAPDTPFIFVSATLGEEVAIESLKNGATDYVLKSRLGRLASCIRRALAERQEIDARHRAERSEEEAHRRLASAMAVAEIGAFEWDVEAGQVVLDERSCAILGMATVSSISTKDLYDTIVEEDRQDVDHKFLSAYRNNERVQGDFRVRLPNGIVRDLAVVCDWFAKDGGSIGIGVVQDVTDRKRAEEHHRLVVRELHHRVKNSLATVQSVISFSLRHASSFESFQESIVKRIDALARSHSLLTDDQFGGLLLRDILDGELTAYQGSASGIEIDGPRVYLQPQLATTMSLAVHELATNAAKYGALSTSGGRLVVHWRLEQTEDAPHLHMSWDETGGPRIEKAPEHQGFGSILMQRLLGGMAGSEVDMDFRPEGLRVQIILPLLQ</sequence>
<accession>A0A927FR88</accession>
<evidence type="ECO:0000256" key="6">
    <source>
        <dbReference type="ARBA" id="ARBA00022741"/>
    </source>
</evidence>
<dbReference type="PROSITE" id="PS50110">
    <property type="entry name" value="RESPONSE_REGULATORY"/>
    <property type="match status" value="1"/>
</dbReference>
<evidence type="ECO:0000256" key="7">
    <source>
        <dbReference type="ARBA" id="ARBA00022777"/>
    </source>
</evidence>
<protein>
    <recommendedName>
        <fullName evidence="3">Blue-light-activated histidine kinase</fullName>
        <ecNumber evidence="2">2.7.13.3</ecNumber>
    </recommendedName>
</protein>
<keyword evidence="7" id="KW-0418">Kinase</keyword>
<comment type="catalytic activity">
    <reaction evidence="1">
        <text>ATP + protein L-histidine = ADP + protein N-phospho-L-histidine.</text>
        <dbReference type="EC" id="2.7.13.3"/>
    </reaction>
</comment>
<evidence type="ECO:0000256" key="1">
    <source>
        <dbReference type="ARBA" id="ARBA00000085"/>
    </source>
</evidence>
<keyword evidence="8" id="KW-0067">ATP-binding</keyword>
<dbReference type="InterPro" id="IPR036890">
    <property type="entry name" value="HATPase_C_sf"/>
</dbReference>
<dbReference type="GO" id="GO:0004673">
    <property type="term" value="F:protein histidine kinase activity"/>
    <property type="evidence" value="ECO:0007669"/>
    <property type="project" value="UniProtKB-EC"/>
</dbReference>
<evidence type="ECO:0000256" key="4">
    <source>
        <dbReference type="ARBA" id="ARBA00022553"/>
    </source>
</evidence>
<feature type="domain" description="Response regulatory" evidence="10">
    <location>
        <begin position="9"/>
        <end position="125"/>
    </location>
</feature>
<dbReference type="InterPro" id="IPR011102">
    <property type="entry name" value="Sig_transdc_His_kinase_HWE"/>
</dbReference>
<evidence type="ECO:0000259" key="10">
    <source>
        <dbReference type="PROSITE" id="PS50110"/>
    </source>
</evidence>
<reference evidence="11" key="1">
    <citation type="submission" date="2020-09" db="EMBL/GenBank/DDBJ databases">
        <title>Genome seq and assembly of Devosia sp.</title>
        <authorList>
            <person name="Chhetri G."/>
        </authorList>
    </citation>
    <scope>NUCLEOTIDE SEQUENCE</scope>
    <source>
        <strain evidence="11">PTR5</strain>
    </source>
</reference>
<dbReference type="SMART" id="SM00448">
    <property type="entry name" value="REC"/>
    <property type="match status" value="1"/>
</dbReference>
<evidence type="ECO:0000256" key="2">
    <source>
        <dbReference type="ARBA" id="ARBA00012438"/>
    </source>
</evidence>
<dbReference type="RefSeq" id="WP_191773026.1">
    <property type="nucleotide sequence ID" value="NZ_JACYFU010000001.1"/>
</dbReference>
<dbReference type="PANTHER" id="PTHR41523:SF8">
    <property type="entry name" value="ETHYLENE RESPONSE SENSOR PROTEIN"/>
    <property type="match status" value="1"/>
</dbReference>
<dbReference type="CDD" id="cd00130">
    <property type="entry name" value="PAS"/>
    <property type="match status" value="1"/>
</dbReference>
<dbReference type="AlphaFoldDB" id="A0A927FR88"/>
<dbReference type="SUPFAM" id="SSF55874">
    <property type="entry name" value="ATPase domain of HSP90 chaperone/DNA topoisomerase II/histidine kinase"/>
    <property type="match status" value="1"/>
</dbReference>
<dbReference type="Proteomes" id="UP000654108">
    <property type="component" value="Unassembled WGS sequence"/>
</dbReference>
<dbReference type="SUPFAM" id="SSF52172">
    <property type="entry name" value="CheY-like"/>
    <property type="match status" value="1"/>
</dbReference>
<dbReference type="Gene3D" id="3.30.565.10">
    <property type="entry name" value="Histidine kinase-like ATPase, C-terminal domain"/>
    <property type="match status" value="1"/>
</dbReference>
<comment type="caution">
    <text evidence="11">The sequence shown here is derived from an EMBL/GenBank/DDBJ whole genome shotgun (WGS) entry which is preliminary data.</text>
</comment>
<dbReference type="InterPro" id="IPR011006">
    <property type="entry name" value="CheY-like_superfamily"/>
</dbReference>
<dbReference type="GO" id="GO:0005524">
    <property type="term" value="F:ATP binding"/>
    <property type="evidence" value="ECO:0007669"/>
    <property type="project" value="UniProtKB-KW"/>
</dbReference>
<dbReference type="InterPro" id="IPR001789">
    <property type="entry name" value="Sig_transdc_resp-reg_receiver"/>
</dbReference>
<keyword evidence="4 9" id="KW-0597">Phosphoprotein</keyword>
<evidence type="ECO:0000256" key="8">
    <source>
        <dbReference type="ARBA" id="ARBA00022840"/>
    </source>
</evidence>
<dbReference type="InterPro" id="IPR035965">
    <property type="entry name" value="PAS-like_dom_sf"/>
</dbReference>
<evidence type="ECO:0000256" key="5">
    <source>
        <dbReference type="ARBA" id="ARBA00022679"/>
    </source>
</evidence>
<proteinExistence type="predicted"/>
<keyword evidence="12" id="KW-1185">Reference proteome</keyword>
<dbReference type="PANTHER" id="PTHR41523">
    <property type="entry name" value="TWO-COMPONENT SYSTEM SENSOR PROTEIN"/>
    <property type="match status" value="1"/>
</dbReference>
<dbReference type="Pfam" id="PF00072">
    <property type="entry name" value="Response_reg"/>
    <property type="match status" value="1"/>
</dbReference>
<gene>
    <name evidence="11" type="ORF">IC608_04660</name>
</gene>
<evidence type="ECO:0000256" key="9">
    <source>
        <dbReference type="PROSITE-ProRule" id="PRU00169"/>
    </source>
</evidence>
<dbReference type="Pfam" id="PF07536">
    <property type="entry name" value="HWE_HK"/>
    <property type="match status" value="1"/>
</dbReference>
<keyword evidence="6" id="KW-0547">Nucleotide-binding</keyword>
<organism evidence="11 12">
    <name type="scientific">Devosia oryzisoli</name>
    <dbReference type="NCBI Taxonomy" id="2774138"/>
    <lineage>
        <taxon>Bacteria</taxon>
        <taxon>Pseudomonadati</taxon>
        <taxon>Pseudomonadota</taxon>
        <taxon>Alphaproteobacteria</taxon>
        <taxon>Hyphomicrobiales</taxon>
        <taxon>Devosiaceae</taxon>
        <taxon>Devosia</taxon>
    </lineage>
</organism>
<name>A0A927FR88_9HYPH</name>
<dbReference type="CDD" id="cd00156">
    <property type="entry name" value="REC"/>
    <property type="match status" value="1"/>
</dbReference>
<dbReference type="Gene3D" id="3.40.50.2300">
    <property type="match status" value="1"/>
</dbReference>
<evidence type="ECO:0000313" key="12">
    <source>
        <dbReference type="Proteomes" id="UP000654108"/>
    </source>
</evidence>
<dbReference type="Gene3D" id="3.30.450.20">
    <property type="entry name" value="PAS domain"/>
    <property type="match status" value="1"/>
</dbReference>
<dbReference type="SMART" id="SM00911">
    <property type="entry name" value="HWE_HK"/>
    <property type="match status" value="1"/>
</dbReference>
<evidence type="ECO:0000256" key="3">
    <source>
        <dbReference type="ARBA" id="ARBA00021740"/>
    </source>
</evidence>